<accession>A0A9W8K2C9</accession>
<evidence type="ECO:0000313" key="8">
    <source>
        <dbReference type="Proteomes" id="UP001148786"/>
    </source>
</evidence>
<dbReference type="GO" id="GO:0071944">
    <property type="term" value="C:cell periphery"/>
    <property type="evidence" value="ECO:0007669"/>
    <property type="project" value="UniProtKB-ARBA"/>
</dbReference>
<feature type="transmembrane region" description="Helical" evidence="6">
    <location>
        <begin position="278"/>
        <end position="303"/>
    </location>
</feature>
<dbReference type="Proteomes" id="UP001148786">
    <property type="component" value="Unassembled WGS sequence"/>
</dbReference>
<dbReference type="GO" id="GO:0016020">
    <property type="term" value="C:membrane"/>
    <property type="evidence" value="ECO:0007669"/>
    <property type="project" value="UniProtKB-SubCell"/>
</dbReference>
<comment type="subcellular location">
    <subcellularLocation>
        <location evidence="1">Membrane</location>
        <topology evidence="1">Single-pass membrane protein</topology>
    </subcellularLocation>
</comment>
<keyword evidence="2 6" id="KW-0812">Transmembrane</keyword>
<evidence type="ECO:0008006" key="9">
    <source>
        <dbReference type="Google" id="ProtNLM"/>
    </source>
</evidence>
<dbReference type="PANTHER" id="PTHR15549">
    <property type="entry name" value="PAIRED IMMUNOGLOBULIN-LIKE TYPE 2 RECEPTOR"/>
    <property type="match status" value="1"/>
</dbReference>
<dbReference type="AlphaFoldDB" id="A0A9W8K2C9"/>
<sequence length="694" mass="75488">MRATAAANAAVSLKCNGTDVFLRGTVAPPGEPGIPQRVRWEYLIDGEPHVGSGTLSNNAGDTFLNNFAICEVDRLSPGEHTLGLNVTSNEDQFYVDRLGYGTANGTLLLGERVIQVDYTDSQIRYTGSSWATLTMPRLPSSTYTDQPDSSVSFSFNGSSIAWYAAVENGALNASRGNYQLDNEAPVPFDIPGNFSTPQFFLKYFETPEREVRRHRLTVRYTGIPGAMPLALSHFEVTDSRVLVRTSTLRIITSISSPSSTASPTQTAPSGLLDEKRSLVGPIVGGVVGGFSLICTLGFIWYFLRRRRQKALQLKNAFRSTLLPLNYFAMSFGSYTTPSRWVVLDDSDARLQYTGQWSDIDGQPFDDMGHFGPTYRGRMHATTAADATVSLKFNGTAVSLQGFADAMGAPSFIGRVQWECILDGVAEEGINTNTGLVPLNNYVLCFYRDLSPGEHTFSVRITTSGQRFYVDRVSYGASASTTPETIQVDYTDPELKYSDSSWERFAGYRLLQTDQPQSSVSFDFTGTSVVWYGSAPEPSLNASRASYQIDNQDPVPFNIRGNLETPELFQKYFVTANLESGSHKLSVKYEGPAGAMPLSLSYLEIGGATGTGVTGNSSSTATPSGIVEDESRTPVGPIVGGVVGGVAFLSLLGLFVWYLVRRHRTASQNHVPGIRVSGRKSTSSISSCDSEKNLK</sequence>
<keyword evidence="8" id="KW-1185">Reference proteome</keyword>
<name>A0A9W8K2C9_9AGAR</name>
<dbReference type="PANTHER" id="PTHR15549:SF26">
    <property type="entry name" value="AXIAL BUDDING PATTERN PROTEIN 2-RELATED"/>
    <property type="match status" value="1"/>
</dbReference>
<reference evidence="7" key="1">
    <citation type="submission" date="2022-07" db="EMBL/GenBank/DDBJ databases">
        <title>Genome Sequence of Agrocybe chaxingu.</title>
        <authorList>
            <person name="Buettner E."/>
        </authorList>
    </citation>
    <scope>NUCLEOTIDE SEQUENCE</scope>
    <source>
        <strain evidence="7">MP-N11</strain>
    </source>
</reference>
<evidence type="ECO:0000256" key="3">
    <source>
        <dbReference type="ARBA" id="ARBA00022989"/>
    </source>
</evidence>
<comment type="caution">
    <text evidence="7">The sequence shown here is derived from an EMBL/GenBank/DDBJ whole genome shotgun (WGS) entry which is preliminary data.</text>
</comment>
<feature type="region of interest" description="Disordered" evidence="5">
    <location>
        <begin position="670"/>
        <end position="694"/>
    </location>
</feature>
<dbReference type="Gene3D" id="2.60.120.260">
    <property type="entry name" value="Galactose-binding domain-like"/>
    <property type="match status" value="3"/>
</dbReference>
<dbReference type="OrthoDB" id="3052647at2759"/>
<organism evidence="7 8">
    <name type="scientific">Agrocybe chaxingu</name>
    <dbReference type="NCBI Taxonomy" id="84603"/>
    <lineage>
        <taxon>Eukaryota</taxon>
        <taxon>Fungi</taxon>
        <taxon>Dikarya</taxon>
        <taxon>Basidiomycota</taxon>
        <taxon>Agaricomycotina</taxon>
        <taxon>Agaricomycetes</taxon>
        <taxon>Agaricomycetidae</taxon>
        <taxon>Agaricales</taxon>
        <taxon>Agaricineae</taxon>
        <taxon>Strophariaceae</taxon>
        <taxon>Agrocybe</taxon>
    </lineage>
</organism>
<evidence type="ECO:0000256" key="1">
    <source>
        <dbReference type="ARBA" id="ARBA00004167"/>
    </source>
</evidence>
<keyword evidence="3 6" id="KW-1133">Transmembrane helix</keyword>
<feature type="compositionally biased region" description="Polar residues" evidence="5">
    <location>
        <begin position="678"/>
        <end position="687"/>
    </location>
</feature>
<evidence type="ECO:0000256" key="6">
    <source>
        <dbReference type="SAM" id="Phobius"/>
    </source>
</evidence>
<evidence type="ECO:0000313" key="7">
    <source>
        <dbReference type="EMBL" id="KAJ3510605.1"/>
    </source>
</evidence>
<evidence type="ECO:0000256" key="2">
    <source>
        <dbReference type="ARBA" id="ARBA00022692"/>
    </source>
</evidence>
<proteinExistence type="predicted"/>
<gene>
    <name evidence="7" type="ORF">NLJ89_g4577</name>
</gene>
<protein>
    <recommendedName>
        <fullName evidence="9">Transmembrane protein</fullName>
    </recommendedName>
</protein>
<dbReference type="EMBL" id="JANKHO010000386">
    <property type="protein sequence ID" value="KAJ3510605.1"/>
    <property type="molecule type" value="Genomic_DNA"/>
</dbReference>
<evidence type="ECO:0000256" key="5">
    <source>
        <dbReference type="SAM" id="MobiDB-lite"/>
    </source>
</evidence>
<keyword evidence="4 6" id="KW-0472">Membrane</keyword>
<feature type="transmembrane region" description="Helical" evidence="6">
    <location>
        <begin position="637"/>
        <end position="659"/>
    </location>
</feature>
<dbReference type="InterPro" id="IPR051694">
    <property type="entry name" value="Immunoregulatory_rcpt-like"/>
</dbReference>
<evidence type="ECO:0000256" key="4">
    <source>
        <dbReference type="ARBA" id="ARBA00023136"/>
    </source>
</evidence>
<feature type="transmembrane region" description="Helical" evidence="6">
    <location>
        <begin position="315"/>
        <end position="334"/>
    </location>
</feature>